<dbReference type="Proteomes" id="UP001058974">
    <property type="component" value="Chromosome 5"/>
</dbReference>
<reference evidence="1 2" key="1">
    <citation type="journal article" date="2022" name="Nat. Genet.">
        <title>Improved pea reference genome and pan-genome highlight genomic features and evolutionary characteristics.</title>
        <authorList>
            <person name="Yang T."/>
            <person name="Liu R."/>
            <person name="Luo Y."/>
            <person name="Hu S."/>
            <person name="Wang D."/>
            <person name="Wang C."/>
            <person name="Pandey M.K."/>
            <person name="Ge S."/>
            <person name="Xu Q."/>
            <person name="Li N."/>
            <person name="Li G."/>
            <person name="Huang Y."/>
            <person name="Saxena R.K."/>
            <person name="Ji Y."/>
            <person name="Li M."/>
            <person name="Yan X."/>
            <person name="He Y."/>
            <person name="Liu Y."/>
            <person name="Wang X."/>
            <person name="Xiang C."/>
            <person name="Varshney R.K."/>
            <person name="Ding H."/>
            <person name="Gao S."/>
            <person name="Zong X."/>
        </authorList>
    </citation>
    <scope>NUCLEOTIDE SEQUENCE [LARGE SCALE GENOMIC DNA]</scope>
    <source>
        <strain evidence="1 2">cv. Zhongwan 6</strain>
    </source>
</reference>
<proteinExistence type="predicted"/>
<gene>
    <name evidence="1" type="ORF">KIW84_051124</name>
</gene>
<comment type="caution">
    <text evidence="1">The sequence shown here is derived from an EMBL/GenBank/DDBJ whole genome shotgun (WGS) entry which is preliminary data.</text>
</comment>
<name>A0A9D4WNC3_PEA</name>
<protein>
    <submittedName>
        <fullName evidence="1">Uncharacterized protein</fullName>
    </submittedName>
</protein>
<dbReference type="Gramene" id="Psat05G0112400-T1">
    <property type="protein sequence ID" value="KAI5403855.1"/>
    <property type="gene ID" value="KIW84_051124"/>
</dbReference>
<evidence type="ECO:0000313" key="1">
    <source>
        <dbReference type="EMBL" id="KAI5403855.1"/>
    </source>
</evidence>
<sequence length="185" mass="21352">MSMAPFANLQCDPDWFRKPYPNQYRREQDEIKKFLFAYFNPTLLWMRLTTITIGLRVARYQLNLVAREFGLIQLLYKCLIPNAKTFLCIVDIATKRWLKGKIGYDPSKGEEKSMVRLPHVSDDGVCVVDAFLGPSKVVEDPCETSVRLKRLSPEGVTTFDKENTEDSDAPIQYRIMLRGHLFGQP</sequence>
<accession>A0A9D4WNC3</accession>
<evidence type="ECO:0000313" key="2">
    <source>
        <dbReference type="Proteomes" id="UP001058974"/>
    </source>
</evidence>
<organism evidence="1 2">
    <name type="scientific">Pisum sativum</name>
    <name type="common">Garden pea</name>
    <name type="synonym">Lathyrus oleraceus</name>
    <dbReference type="NCBI Taxonomy" id="3888"/>
    <lineage>
        <taxon>Eukaryota</taxon>
        <taxon>Viridiplantae</taxon>
        <taxon>Streptophyta</taxon>
        <taxon>Embryophyta</taxon>
        <taxon>Tracheophyta</taxon>
        <taxon>Spermatophyta</taxon>
        <taxon>Magnoliopsida</taxon>
        <taxon>eudicotyledons</taxon>
        <taxon>Gunneridae</taxon>
        <taxon>Pentapetalae</taxon>
        <taxon>rosids</taxon>
        <taxon>fabids</taxon>
        <taxon>Fabales</taxon>
        <taxon>Fabaceae</taxon>
        <taxon>Papilionoideae</taxon>
        <taxon>50 kb inversion clade</taxon>
        <taxon>NPAAA clade</taxon>
        <taxon>Hologalegina</taxon>
        <taxon>IRL clade</taxon>
        <taxon>Fabeae</taxon>
        <taxon>Lathyrus</taxon>
    </lineage>
</organism>
<dbReference type="EMBL" id="JAMSHJ010000005">
    <property type="protein sequence ID" value="KAI5403855.1"/>
    <property type="molecule type" value="Genomic_DNA"/>
</dbReference>
<keyword evidence="2" id="KW-1185">Reference proteome</keyword>
<dbReference type="AlphaFoldDB" id="A0A9D4WNC3"/>